<organism evidence="1 2">
    <name type="scientific">Brachionus plicatilis</name>
    <name type="common">Marine rotifer</name>
    <name type="synonym">Brachionus muelleri</name>
    <dbReference type="NCBI Taxonomy" id="10195"/>
    <lineage>
        <taxon>Eukaryota</taxon>
        <taxon>Metazoa</taxon>
        <taxon>Spiralia</taxon>
        <taxon>Gnathifera</taxon>
        <taxon>Rotifera</taxon>
        <taxon>Eurotatoria</taxon>
        <taxon>Monogononta</taxon>
        <taxon>Pseudotrocha</taxon>
        <taxon>Ploima</taxon>
        <taxon>Brachionidae</taxon>
        <taxon>Brachionus</taxon>
    </lineage>
</organism>
<name>A0A3M7S3L9_BRAPC</name>
<proteinExistence type="predicted"/>
<dbReference type="OrthoDB" id="10028043at2759"/>
<evidence type="ECO:0000313" key="2">
    <source>
        <dbReference type="Proteomes" id="UP000276133"/>
    </source>
</evidence>
<evidence type="ECO:0000313" key="1">
    <source>
        <dbReference type="EMBL" id="RNA30215.1"/>
    </source>
</evidence>
<reference evidence="1 2" key="1">
    <citation type="journal article" date="2018" name="Sci. Rep.">
        <title>Genomic signatures of local adaptation to the degree of environmental predictability in rotifers.</title>
        <authorList>
            <person name="Franch-Gras L."/>
            <person name="Hahn C."/>
            <person name="Garcia-Roger E.M."/>
            <person name="Carmona M.J."/>
            <person name="Serra M."/>
            <person name="Gomez A."/>
        </authorList>
    </citation>
    <scope>NUCLEOTIDE SEQUENCE [LARGE SCALE GENOMIC DNA]</scope>
    <source>
        <strain evidence="1">HYR1</strain>
    </source>
</reference>
<keyword evidence="2" id="KW-1185">Reference proteome</keyword>
<dbReference type="Proteomes" id="UP000276133">
    <property type="component" value="Unassembled WGS sequence"/>
</dbReference>
<dbReference type="AlphaFoldDB" id="A0A3M7S3L9"/>
<protein>
    <submittedName>
        <fullName evidence="1">Uncharacterized protein</fullName>
    </submittedName>
</protein>
<gene>
    <name evidence="1" type="ORF">BpHYR1_052278</name>
</gene>
<dbReference type="EMBL" id="REGN01002113">
    <property type="protein sequence ID" value="RNA30215.1"/>
    <property type="molecule type" value="Genomic_DNA"/>
</dbReference>
<comment type="caution">
    <text evidence="1">The sequence shown here is derived from an EMBL/GenBank/DDBJ whole genome shotgun (WGS) entry which is preliminary data.</text>
</comment>
<accession>A0A3M7S3L9</accession>
<sequence length="119" mass="13705">MASMTEGKSPAPKRCNAIINENDKKYVRVMLTAPGLRVKRQFNFSMAPKNCKILDLEYRKNSVYIKFVINEGLGNESVYVYENDEDTFFNGPIQTDKSYLKYTENGIDIYAKKVSDWSP</sequence>